<dbReference type="RefSeq" id="WP_160722815.1">
    <property type="nucleotide sequence ID" value="NZ_SUMG01000021.1"/>
</dbReference>
<keyword evidence="3" id="KW-1185">Reference proteome</keyword>
<dbReference type="Gene3D" id="3.40.50.300">
    <property type="entry name" value="P-loop containing nucleotide triphosphate hydrolases"/>
    <property type="match status" value="1"/>
</dbReference>
<dbReference type="Pfam" id="PF00004">
    <property type="entry name" value="AAA"/>
    <property type="match status" value="1"/>
</dbReference>
<dbReference type="InterPro" id="IPR003959">
    <property type="entry name" value="ATPase_AAA_core"/>
</dbReference>
<name>A0AA44BEU2_9CLOT</name>
<protein>
    <submittedName>
        <fullName evidence="2">ATP-binding protein</fullName>
    </submittedName>
</protein>
<keyword evidence="2" id="KW-0547">Nucleotide-binding</keyword>
<keyword evidence="2" id="KW-0067">ATP-binding</keyword>
<feature type="domain" description="ATPase AAA-type core" evidence="1">
    <location>
        <begin position="5"/>
        <end position="129"/>
    </location>
</feature>
<dbReference type="InterPro" id="IPR027417">
    <property type="entry name" value="P-loop_NTPase"/>
</dbReference>
<dbReference type="GO" id="GO:0005524">
    <property type="term" value="F:ATP binding"/>
    <property type="evidence" value="ECO:0007669"/>
    <property type="project" value="UniProtKB-KW"/>
</dbReference>
<dbReference type="GO" id="GO:0016887">
    <property type="term" value="F:ATP hydrolysis activity"/>
    <property type="evidence" value="ECO:0007669"/>
    <property type="project" value="InterPro"/>
</dbReference>
<dbReference type="EMBL" id="SUMG01000021">
    <property type="protein sequence ID" value="NBG89293.1"/>
    <property type="molecule type" value="Genomic_DNA"/>
</dbReference>
<sequence length="140" mass="16178">MNEIILGEQGSGKTKKLVAMANEALETSKGHNIFIDFDNSNMFQVDYRIRFIGIRDYQIQSEEEFIGFISGVVASNYDIERVFIDNLYRITGKNTDELEKLFDKMMDLELKYNVSFVVAINGTKETLPEFLNPFKTQEIK</sequence>
<gene>
    <name evidence="2" type="ORF">ISALK_12410</name>
</gene>
<accession>A0AA44BEU2</accession>
<organism evidence="2 3">
    <name type="scientific">Isachenkonia alkalipeptolytica</name>
    <dbReference type="NCBI Taxonomy" id="2565777"/>
    <lineage>
        <taxon>Bacteria</taxon>
        <taxon>Bacillati</taxon>
        <taxon>Bacillota</taxon>
        <taxon>Clostridia</taxon>
        <taxon>Eubacteriales</taxon>
        <taxon>Clostridiaceae</taxon>
        <taxon>Isachenkonia</taxon>
    </lineage>
</organism>
<dbReference type="SUPFAM" id="SSF52540">
    <property type="entry name" value="P-loop containing nucleoside triphosphate hydrolases"/>
    <property type="match status" value="1"/>
</dbReference>
<evidence type="ECO:0000259" key="1">
    <source>
        <dbReference type="Pfam" id="PF00004"/>
    </source>
</evidence>
<proteinExistence type="predicted"/>
<dbReference type="Proteomes" id="UP000449710">
    <property type="component" value="Unassembled WGS sequence"/>
</dbReference>
<evidence type="ECO:0000313" key="3">
    <source>
        <dbReference type="Proteomes" id="UP000449710"/>
    </source>
</evidence>
<evidence type="ECO:0000313" key="2">
    <source>
        <dbReference type="EMBL" id="NBG89293.1"/>
    </source>
</evidence>
<dbReference type="AlphaFoldDB" id="A0AA44BEU2"/>
<comment type="caution">
    <text evidence="2">The sequence shown here is derived from an EMBL/GenBank/DDBJ whole genome shotgun (WGS) entry which is preliminary data.</text>
</comment>
<reference evidence="2 3" key="1">
    <citation type="submission" date="2019-04" db="EMBL/GenBank/DDBJ databases">
        <title>Isachenkonia alkalipeptolytica gen. nov. sp. nov. a new anaerobic, alkiliphilic organothrophic bacterium capable to reduce synthesized ferrihydrite isolated from a soda lake.</title>
        <authorList>
            <person name="Toshchakov S.V."/>
            <person name="Zavarzina D.G."/>
            <person name="Zhilina T.N."/>
            <person name="Kostrikina N.A."/>
            <person name="Kublanov I.V."/>
        </authorList>
    </citation>
    <scope>NUCLEOTIDE SEQUENCE [LARGE SCALE GENOMIC DNA]</scope>
    <source>
        <strain evidence="2 3">Z-1701</strain>
    </source>
</reference>